<dbReference type="Pfam" id="PF05922">
    <property type="entry name" value="Inhibitor_I9"/>
    <property type="match status" value="1"/>
</dbReference>
<keyword evidence="5 6" id="KW-0720">Serine protease</keyword>
<dbReference type="InterPro" id="IPR034193">
    <property type="entry name" value="PCSK9_ProteinaseK-like"/>
</dbReference>
<dbReference type="PANTHER" id="PTHR43806:SF58">
    <property type="entry name" value="ALKALINE PROTEASE 1-RELATED"/>
    <property type="match status" value="1"/>
</dbReference>
<dbReference type="InterPro" id="IPR036852">
    <property type="entry name" value="Peptidase_S8/S53_dom_sf"/>
</dbReference>
<dbReference type="Gene3D" id="3.40.50.200">
    <property type="entry name" value="Peptidase S8/S53 domain"/>
    <property type="match status" value="1"/>
</dbReference>
<feature type="chain" id="PRO_5028095362" description="Alkaline proteinase" evidence="8">
    <location>
        <begin position="21"/>
        <end position="397"/>
    </location>
</feature>
<dbReference type="Proteomes" id="UP000515153">
    <property type="component" value="Unplaced"/>
</dbReference>
<evidence type="ECO:0000256" key="1">
    <source>
        <dbReference type="ARBA" id="ARBA00011073"/>
    </source>
</evidence>
<evidence type="ECO:0000259" key="10">
    <source>
        <dbReference type="Pfam" id="PF05922"/>
    </source>
</evidence>
<dbReference type="InterPro" id="IPR050131">
    <property type="entry name" value="Peptidase_S8_subtilisin-like"/>
</dbReference>
<dbReference type="PANTHER" id="PTHR43806">
    <property type="entry name" value="PEPTIDASE S8"/>
    <property type="match status" value="1"/>
</dbReference>
<dbReference type="InterPro" id="IPR023827">
    <property type="entry name" value="Peptidase_S8_Asp-AS"/>
</dbReference>
<reference evidence="12" key="1">
    <citation type="journal article" date="2019" name="Mol. Biol. Evol.">
        <title>Blast fungal genomes show frequent chromosomal changes, gene gains and losses, and effector gene turnover.</title>
        <authorList>
            <person name="Gomez Luciano L.B."/>
            <person name="Jason Tsai I."/>
            <person name="Chuma I."/>
            <person name="Tosa Y."/>
            <person name="Chen Y.H."/>
            <person name="Li J.Y."/>
            <person name="Li M.Y."/>
            <person name="Jade Lu M.Y."/>
            <person name="Nakayashiki H."/>
            <person name="Li W.H."/>
        </authorList>
    </citation>
    <scope>NUCLEOTIDE SEQUENCE</scope>
    <source>
        <strain evidence="12">NI907</strain>
    </source>
</reference>
<dbReference type="InterPro" id="IPR000209">
    <property type="entry name" value="Peptidase_S8/S53_dom"/>
</dbReference>
<keyword evidence="3 8" id="KW-0732">Signal</keyword>
<gene>
    <name evidence="12" type="ORF">PgNI_09125</name>
</gene>
<feature type="signal peptide" evidence="8">
    <location>
        <begin position="1"/>
        <end position="20"/>
    </location>
</feature>
<dbReference type="InterPro" id="IPR022398">
    <property type="entry name" value="Peptidase_S8_His-AS"/>
</dbReference>
<evidence type="ECO:0000256" key="4">
    <source>
        <dbReference type="ARBA" id="ARBA00022801"/>
    </source>
</evidence>
<dbReference type="PROSITE" id="PS00137">
    <property type="entry name" value="SUBTILASE_HIS"/>
    <property type="match status" value="1"/>
</dbReference>
<keyword evidence="2 6" id="KW-0645">Protease</keyword>
<evidence type="ECO:0008006" key="13">
    <source>
        <dbReference type="Google" id="ProtNLM"/>
    </source>
</evidence>
<dbReference type="InterPro" id="IPR015500">
    <property type="entry name" value="Peptidase_S8_subtilisin-rel"/>
</dbReference>
<dbReference type="CDD" id="cd04077">
    <property type="entry name" value="Peptidases_S8_PCSK9_ProteinaseK_like"/>
    <property type="match status" value="1"/>
</dbReference>
<dbReference type="GO" id="GO:0006508">
    <property type="term" value="P:proteolysis"/>
    <property type="evidence" value="ECO:0007669"/>
    <property type="project" value="UniProtKB-KW"/>
</dbReference>
<dbReference type="SUPFAM" id="SSF54897">
    <property type="entry name" value="Protease propeptides/inhibitors"/>
    <property type="match status" value="1"/>
</dbReference>
<evidence type="ECO:0000313" key="11">
    <source>
        <dbReference type="Proteomes" id="UP000515153"/>
    </source>
</evidence>
<dbReference type="InterPro" id="IPR023828">
    <property type="entry name" value="Peptidase_S8_Ser-AS"/>
</dbReference>
<keyword evidence="11" id="KW-1185">Reference proteome</keyword>
<protein>
    <recommendedName>
        <fullName evidence="13">Alkaline proteinase</fullName>
    </recommendedName>
</protein>
<dbReference type="InterPro" id="IPR037045">
    <property type="entry name" value="S8pro/Inhibitor_I9_sf"/>
</dbReference>
<sequence length="397" mass="41009">MFHLKNLAVFLAALAPFAAGAPVEKEPEVNVAGKYIVTLKPGIAARDIESHMGWVNSVHKRNVADGKNVAGVEQKFDILDFHAYAGEFDDATLEEIRNNPDVAEIEADQIFTLSAVTTQSSAPWGLASVSSRTSGATTYRYDTTAGSGIYAYVVDSGINIAHTDFGGRAVRGYNAAGGTFSDTLGHGSHVAGTIGGRTYGVAKSVNIVDVKVFTGTTAATSTIISGFNWAVSDIQSKGRVGKAVINMSLGGPASTAFNSAVNSAYSAGILSIVASGNDGVRVTNQSPAAATNAFVVGAIDSTWREASFSNFGAEVDILAPGVSILSSWYTSTSATNTISGTSMATPHVVGVAAYLMALENITTPAALRSRLIALGTTGQVLGLKNSSPNRILFNGVA</sequence>
<comment type="similarity">
    <text evidence="1 6 7">Belongs to the peptidase S8 family.</text>
</comment>
<dbReference type="SUPFAM" id="SSF52743">
    <property type="entry name" value="Subtilisin-like"/>
    <property type="match status" value="1"/>
</dbReference>
<feature type="active site" description="Charge relay system" evidence="6">
    <location>
        <position position="155"/>
    </location>
</feature>
<dbReference type="PROSITE" id="PS51892">
    <property type="entry name" value="SUBTILASE"/>
    <property type="match status" value="1"/>
</dbReference>
<evidence type="ECO:0000256" key="2">
    <source>
        <dbReference type="ARBA" id="ARBA00022670"/>
    </source>
</evidence>
<organism evidence="11 12">
    <name type="scientific">Pyricularia grisea</name>
    <name type="common">Crabgrass-specific blast fungus</name>
    <name type="synonym">Magnaporthe grisea</name>
    <dbReference type="NCBI Taxonomy" id="148305"/>
    <lineage>
        <taxon>Eukaryota</taxon>
        <taxon>Fungi</taxon>
        <taxon>Dikarya</taxon>
        <taxon>Ascomycota</taxon>
        <taxon>Pezizomycotina</taxon>
        <taxon>Sordariomycetes</taxon>
        <taxon>Sordariomycetidae</taxon>
        <taxon>Magnaporthales</taxon>
        <taxon>Pyriculariaceae</taxon>
        <taxon>Pyricularia</taxon>
    </lineage>
</organism>
<dbReference type="GO" id="GO:0004252">
    <property type="term" value="F:serine-type endopeptidase activity"/>
    <property type="evidence" value="ECO:0007669"/>
    <property type="project" value="UniProtKB-UniRule"/>
</dbReference>
<feature type="domain" description="Peptidase S8/S53" evidence="9">
    <location>
        <begin position="146"/>
        <end position="373"/>
    </location>
</feature>
<evidence type="ECO:0000259" key="9">
    <source>
        <dbReference type="Pfam" id="PF00082"/>
    </source>
</evidence>
<feature type="domain" description="Inhibitor I9" evidence="10">
    <location>
        <begin position="34"/>
        <end position="113"/>
    </location>
</feature>
<feature type="active site" description="Charge relay system" evidence="6">
    <location>
        <position position="186"/>
    </location>
</feature>
<dbReference type="GeneID" id="41964022"/>
<dbReference type="PROSITE" id="PS00138">
    <property type="entry name" value="SUBTILASE_SER"/>
    <property type="match status" value="1"/>
</dbReference>
<evidence type="ECO:0000256" key="6">
    <source>
        <dbReference type="PROSITE-ProRule" id="PRU01240"/>
    </source>
</evidence>
<dbReference type="GO" id="GO:0005576">
    <property type="term" value="C:extracellular region"/>
    <property type="evidence" value="ECO:0007669"/>
    <property type="project" value="UniProtKB-ARBA"/>
</dbReference>
<evidence type="ECO:0000256" key="5">
    <source>
        <dbReference type="ARBA" id="ARBA00022825"/>
    </source>
</evidence>
<keyword evidence="4 6" id="KW-0378">Hydrolase</keyword>
<dbReference type="PROSITE" id="PS00136">
    <property type="entry name" value="SUBTILASE_ASP"/>
    <property type="match status" value="1"/>
</dbReference>
<name>A0A6P8ATW1_PYRGI</name>
<reference evidence="12" key="2">
    <citation type="submission" date="2019-10" db="EMBL/GenBank/DDBJ databases">
        <authorList>
            <consortium name="NCBI Genome Project"/>
        </authorList>
    </citation>
    <scope>NUCLEOTIDE SEQUENCE</scope>
    <source>
        <strain evidence="12">NI907</strain>
    </source>
</reference>
<accession>A0A6P8ATW1</accession>
<dbReference type="Gene3D" id="3.30.70.80">
    <property type="entry name" value="Peptidase S8 propeptide/proteinase inhibitor I9"/>
    <property type="match status" value="1"/>
</dbReference>
<feature type="active site" description="Charge relay system" evidence="6">
    <location>
        <position position="342"/>
    </location>
</feature>
<dbReference type="AlphaFoldDB" id="A0A6P8ATW1"/>
<dbReference type="RefSeq" id="XP_030978342.1">
    <property type="nucleotide sequence ID" value="XM_031129114.1"/>
</dbReference>
<reference evidence="12" key="3">
    <citation type="submission" date="2025-08" db="UniProtKB">
        <authorList>
            <consortium name="RefSeq"/>
        </authorList>
    </citation>
    <scope>IDENTIFICATION</scope>
    <source>
        <strain evidence="12">NI907</strain>
    </source>
</reference>
<proteinExistence type="inferred from homology"/>
<dbReference type="PRINTS" id="PR00723">
    <property type="entry name" value="SUBTILISIN"/>
</dbReference>
<dbReference type="OrthoDB" id="206201at2759"/>
<dbReference type="InterPro" id="IPR010259">
    <property type="entry name" value="S8pro/Inhibitor_I9"/>
</dbReference>
<evidence type="ECO:0000313" key="12">
    <source>
        <dbReference type="RefSeq" id="XP_030978342.1"/>
    </source>
</evidence>
<dbReference type="FunFam" id="3.40.50.200:FF:000007">
    <property type="entry name" value="Subtilisin-like serine protease"/>
    <property type="match status" value="1"/>
</dbReference>
<evidence type="ECO:0000256" key="7">
    <source>
        <dbReference type="RuleBase" id="RU003355"/>
    </source>
</evidence>
<dbReference type="KEGG" id="pgri:PgNI_09125"/>
<dbReference type="Pfam" id="PF00082">
    <property type="entry name" value="Peptidase_S8"/>
    <property type="match status" value="1"/>
</dbReference>
<evidence type="ECO:0000256" key="3">
    <source>
        <dbReference type="ARBA" id="ARBA00022729"/>
    </source>
</evidence>
<evidence type="ECO:0000256" key="8">
    <source>
        <dbReference type="SAM" id="SignalP"/>
    </source>
</evidence>